<dbReference type="PANTHER" id="PTHR47784">
    <property type="entry name" value="STEROL UPTAKE CONTROL PROTEIN 2"/>
    <property type="match status" value="1"/>
</dbReference>
<dbReference type="PANTHER" id="PTHR47784:SF4">
    <property type="entry name" value="ZN(II)2CYS6 TRANSCRIPTION FACTOR (EUROFUNG)"/>
    <property type="match status" value="1"/>
</dbReference>
<evidence type="ECO:0000259" key="2">
    <source>
        <dbReference type="PROSITE" id="PS50048"/>
    </source>
</evidence>
<dbReference type="Gene3D" id="4.10.240.10">
    <property type="entry name" value="Zn(2)-C6 fungal-type DNA-binding domain"/>
    <property type="match status" value="1"/>
</dbReference>
<proteinExistence type="predicted"/>
<dbReference type="Pfam" id="PF00172">
    <property type="entry name" value="Zn_clus"/>
    <property type="match status" value="1"/>
</dbReference>
<feature type="domain" description="Zn(2)-C6 fungal-type" evidence="2">
    <location>
        <begin position="12"/>
        <end position="42"/>
    </location>
</feature>
<dbReference type="GO" id="GO:0008270">
    <property type="term" value="F:zinc ion binding"/>
    <property type="evidence" value="ECO:0007669"/>
    <property type="project" value="InterPro"/>
</dbReference>
<dbReference type="PROSITE" id="PS50048">
    <property type="entry name" value="ZN2_CY6_FUNGAL_2"/>
    <property type="match status" value="1"/>
</dbReference>
<dbReference type="Proteomes" id="UP000469558">
    <property type="component" value="Unassembled WGS sequence"/>
</dbReference>
<gene>
    <name evidence="3" type="primary">UPC2_4</name>
    <name evidence="3" type="ORF">LSUE1_G008105</name>
</gene>
<dbReference type="AlphaFoldDB" id="A0A8T9BXZ9"/>
<evidence type="ECO:0000313" key="3">
    <source>
        <dbReference type="EMBL" id="TVY59720.1"/>
    </source>
</evidence>
<dbReference type="CDD" id="cd00067">
    <property type="entry name" value="GAL4"/>
    <property type="match status" value="1"/>
</dbReference>
<dbReference type="OrthoDB" id="4937900at2759"/>
<dbReference type="PROSITE" id="PS00463">
    <property type="entry name" value="ZN2_CY6_FUNGAL_1"/>
    <property type="match status" value="1"/>
</dbReference>
<dbReference type="InterPro" id="IPR001138">
    <property type="entry name" value="Zn2Cys6_DnaBD"/>
</dbReference>
<name>A0A8T9BXZ9_9HELO</name>
<reference evidence="3 4" key="1">
    <citation type="submission" date="2018-05" db="EMBL/GenBank/DDBJ databases">
        <title>Genome sequencing and assembly of the regulated plant pathogen Lachnellula willkommii and related sister species for the development of diagnostic species identification markers.</title>
        <authorList>
            <person name="Giroux E."/>
            <person name="Bilodeau G."/>
        </authorList>
    </citation>
    <scope>NUCLEOTIDE SEQUENCE [LARGE SCALE GENOMIC DNA]</scope>
    <source>
        <strain evidence="3 4">CBS 268.59</strain>
    </source>
</reference>
<dbReference type="SMART" id="SM00066">
    <property type="entry name" value="GAL4"/>
    <property type="match status" value="1"/>
</dbReference>
<dbReference type="InterPro" id="IPR036864">
    <property type="entry name" value="Zn2-C6_fun-type_DNA-bd_sf"/>
</dbReference>
<dbReference type="EMBL" id="QGMK01002210">
    <property type="protein sequence ID" value="TVY59720.1"/>
    <property type="molecule type" value="Genomic_DNA"/>
</dbReference>
<keyword evidence="1" id="KW-0539">Nucleus</keyword>
<dbReference type="GO" id="GO:0001228">
    <property type="term" value="F:DNA-binding transcription activator activity, RNA polymerase II-specific"/>
    <property type="evidence" value="ECO:0007669"/>
    <property type="project" value="TreeGrafter"/>
</dbReference>
<dbReference type="InterPro" id="IPR021858">
    <property type="entry name" value="Fun_TF"/>
</dbReference>
<evidence type="ECO:0000313" key="4">
    <source>
        <dbReference type="Proteomes" id="UP000469558"/>
    </source>
</evidence>
<sequence length="384" mass="43025">MQRRSHKKSRQGCGECKKRHKKCDEFRPQCVNCTTANIKCSFAGNQSPDGDGYMISVGSAEATQSPRPQQAISTQAPGPEAAKAYVNLLHLELFNHWNSNSCKGFLSESTLPESLPLFLGYAFSSPFLMHETLAISALHLSTLRTDRAQFYQDESSKLQAEALRLFNESVTEVTDENLIPAFLFSATFGMHFLCGILSKPNPDLDYLFDGLVQSITILAGVIGVVWGRWADIVRSDVSSMLVIDDYEGEVDDEITQRFENLQGRIGKAPGLDSSQAKVLEDAVGDLILAYKLSYSADPATNRRMVRGVTTWLMKVSSGYSELVSQRQPEALVVLAYFAILLHRCRRLWTVRDAGRVLFDAVTLYLGNDWESWLEWPRSIVYRKD</sequence>
<dbReference type="Pfam" id="PF11951">
    <property type="entry name" value="Fungal_trans_2"/>
    <property type="match status" value="1"/>
</dbReference>
<organism evidence="3 4">
    <name type="scientific">Lachnellula suecica</name>
    <dbReference type="NCBI Taxonomy" id="602035"/>
    <lineage>
        <taxon>Eukaryota</taxon>
        <taxon>Fungi</taxon>
        <taxon>Dikarya</taxon>
        <taxon>Ascomycota</taxon>
        <taxon>Pezizomycotina</taxon>
        <taxon>Leotiomycetes</taxon>
        <taxon>Helotiales</taxon>
        <taxon>Lachnaceae</taxon>
        <taxon>Lachnellula</taxon>
    </lineage>
</organism>
<comment type="caution">
    <text evidence="3">The sequence shown here is derived from an EMBL/GenBank/DDBJ whole genome shotgun (WGS) entry which is preliminary data.</text>
</comment>
<dbReference type="SUPFAM" id="SSF57701">
    <property type="entry name" value="Zn2/Cys6 DNA-binding domain"/>
    <property type="match status" value="1"/>
</dbReference>
<evidence type="ECO:0000256" key="1">
    <source>
        <dbReference type="ARBA" id="ARBA00023242"/>
    </source>
</evidence>
<accession>A0A8T9BXZ9</accession>
<protein>
    <submittedName>
        <fullName evidence="3">Sterol uptake control protein</fullName>
    </submittedName>
</protein>
<dbReference type="InterPro" id="IPR053157">
    <property type="entry name" value="Sterol_Uptake_Regulator"/>
</dbReference>
<keyword evidence="4" id="KW-1185">Reference proteome</keyword>